<name>A0A1T0CC91_9GAMM</name>
<dbReference type="AlphaFoldDB" id="A0A1T0CC91"/>
<reference evidence="3 4" key="1">
    <citation type="submission" date="2017-02" db="EMBL/GenBank/DDBJ databases">
        <title>Draft genome sequence of Moraxella pluranimalium CCUG 54913T type strain.</title>
        <authorList>
            <person name="Salva-Serra F."/>
            <person name="Engstrom-Jakobsson H."/>
            <person name="Thorell K."/>
            <person name="Jaen-Luchoro D."/>
            <person name="Gonzales-Siles L."/>
            <person name="Karlsson R."/>
            <person name="Yazdan S."/>
            <person name="Boulund F."/>
            <person name="Johnning A."/>
            <person name="Engstrand L."/>
            <person name="Kristiansson E."/>
            <person name="Moore E."/>
        </authorList>
    </citation>
    <scope>NUCLEOTIDE SEQUENCE [LARGE SCALE GENOMIC DNA]</scope>
    <source>
        <strain evidence="3 4">CCUG 54913</strain>
    </source>
</reference>
<dbReference type="GO" id="GO:0003676">
    <property type="term" value="F:nucleic acid binding"/>
    <property type="evidence" value="ECO:0007669"/>
    <property type="project" value="InterPro"/>
</dbReference>
<organism evidence="3 4">
    <name type="scientific">Moraxella pluranimalium</name>
    <dbReference type="NCBI Taxonomy" id="470453"/>
    <lineage>
        <taxon>Bacteria</taxon>
        <taxon>Pseudomonadati</taxon>
        <taxon>Pseudomonadota</taxon>
        <taxon>Gammaproteobacteria</taxon>
        <taxon>Moraxellales</taxon>
        <taxon>Moraxellaceae</taxon>
        <taxon>Moraxella</taxon>
    </lineage>
</organism>
<protein>
    <recommendedName>
        <fullName evidence="2">Integrase catalytic domain-containing protein</fullName>
    </recommendedName>
</protein>
<dbReference type="InterPro" id="IPR036397">
    <property type="entry name" value="RNaseH_sf"/>
</dbReference>
<dbReference type="SUPFAM" id="SSF53098">
    <property type="entry name" value="Ribonuclease H-like"/>
    <property type="match status" value="1"/>
</dbReference>
<dbReference type="Gene3D" id="3.30.420.10">
    <property type="entry name" value="Ribonuclease H-like superfamily/Ribonuclease H"/>
    <property type="match status" value="1"/>
</dbReference>
<evidence type="ECO:0000256" key="1">
    <source>
        <dbReference type="ARBA" id="ARBA00009277"/>
    </source>
</evidence>
<dbReference type="InterPro" id="IPR001584">
    <property type="entry name" value="Integrase_cat-core"/>
</dbReference>
<comment type="similarity">
    <text evidence="1">Belongs to the transposase IS21/IS408/IS1162 family.</text>
</comment>
<evidence type="ECO:0000313" key="3">
    <source>
        <dbReference type="EMBL" id="OOS19952.1"/>
    </source>
</evidence>
<dbReference type="GO" id="GO:0015074">
    <property type="term" value="P:DNA integration"/>
    <property type="evidence" value="ECO:0007669"/>
    <property type="project" value="InterPro"/>
</dbReference>
<keyword evidence="4" id="KW-1185">Reference proteome</keyword>
<accession>A0A1T0CC91</accession>
<dbReference type="EMBL" id="MUYU01000042">
    <property type="protein sequence ID" value="OOS19952.1"/>
    <property type="molecule type" value="Genomic_DNA"/>
</dbReference>
<dbReference type="PANTHER" id="PTHR35004">
    <property type="entry name" value="TRANSPOSASE RV3428C-RELATED"/>
    <property type="match status" value="1"/>
</dbReference>
<dbReference type="InterPro" id="IPR054353">
    <property type="entry name" value="IstA-like_C"/>
</dbReference>
<dbReference type="Proteomes" id="UP000189800">
    <property type="component" value="Unassembled WGS sequence"/>
</dbReference>
<dbReference type="PANTHER" id="PTHR35004:SF8">
    <property type="entry name" value="TRANSPOSASE RV3428C-RELATED"/>
    <property type="match status" value="1"/>
</dbReference>
<evidence type="ECO:0000259" key="2">
    <source>
        <dbReference type="PROSITE" id="PS50994"/>
    </source>
</evidence>
<dbReference type="NCBIfam" id="NF033546">
    <property type="entry name" value="transpos_IS21"/>
    <property type="match status" value="1"/>
</dbReference>
<dbReference type="RefSeq" id="WP_078255052.1">
    <property type="nucleotide sequence ID" value="NZ_MUYU01000042.1"/>
</dbReference>
<dbReference type="STRING" id="470453.B0680_10535"/>
<dbReference type="OrthoDB" id="2065409at2"/>
<comment type="caution">
    <text evidence="3">The sequence shown here is derived from an EMBL/GenBank/DDBJ whole genome shotgun (WGS) entry which is preliminary data.</text>
</comment>
<sequence>MNIDNKTIRAALKQIDQGLSNRAIARHLSISPTTVAKIRKLNQNCMLGIDEILATNDVEMRRLLGLVKVYNPHKIKSIKTHPDWAYIDKEMSRPDMTLELLWQEFKTLHPDGIGYSQFCEQYRKYKKTSRPSKRQIYKAGEMVQVDFCGRKVPIYNERTGTVIVEAEIFVAILPASGYIYCTAVSSQKAEDWQLCHIRMFEYFGGVPLKLVTDNLKSAVISHNSTGIQINPSYSELADHYDIIITPSRPRKPKDKSMAELAVRIVQMGILAKLRNHRFFSLDELNHTLSQELFKLNTKTTKRYPESRYVCFSKTDEQFLNPLPAKAYEICQWFYNLKVTEFYMITLEHASYSVPYQFIGQRVDVKLTDNKVLVYLHRELIAEHQHITTGSSILHEHMPRNHQLQDEMQPDKLLAWAQNIGKQTAHMVQKIMQNKSGYANNLKKLNQLKRYLLEHKVPNMQIEQGFDYAQRLNICAVDRIISVFKNKVYQKTEHLIMPSMEDLDVVFTSNQLHENIRGSNYYANEINQNAS</sequence>
<dbReference type="Pfam" id="PF22483">
    <property type="entry name" value="Mu-transpos_C_2"/>
    <property type="match status" value="1"/>
</dbReference>
<proteinExistence type="inferred from homology"/>
<evidence type="ECO:0000313" key="4">
    <source>
        <dbReference type="Proteomes" id="UP000189800"/>
    </source>
</evidence>
<gene>
    <name evidence="3" type="ORF">B0680_10535</name>
</gene>
<dbReference type="Pfam" id="PF00665">
    <property type="entry name" value="rve"/>
    <property type="match status" value="1"/>
</dbReference>
<feature type="domain" description="Integrase catalytic" evidence="2">
    <location>
        <begin position="127"/>
        <end position="331"/>
    </location>
</feature>
<dbReference type="InterPro" id="IPR012337">
    <property type="entry name" value="RNaseH-like_sf"/>
</dbReference>
<dbReference type="PROSITE" id="PS50994">
    <property type="entry name" value="INTEGRASE"/>
    <property type="match status" value="1"/>
</dbReference>